<dbReference type="SMART" id="SM01014">
    <property type="entry name" value="ARID"/>
    <property type="match status" value="1"/>
</dbReference>
<keyword evidence="4" id="KW-0804">Transcription</keyword>
<keyword evidence="5" id="KW-0539">Nucleus</keyword>
<proteinExistence type="predicted"/>
<dbReference type="InterPro" id="IPR036431">
    <property type="entry name" value="ARID_dom_sf"/>
</dbReference>
<dbReference type="InterPro" id="IPR045147">
    <property type="entry name" value="ARI3A/B/C"/>
</dbReference>
<dbReference type="Proteomes" id="UP000887563">
    <property type="component" value="Unplaced"/>
</dbReference>
<organism evidence="8 9">
    <name type="scientific">Meloidogyne incognita</name>
    <name type="common">Southern root-knot nematode worm</name>
    <name type="synonym">Oxyuris incognita</name>
    <dbReference type="NCBI Taxonomy" id="6306"/>
    <lineage>
        <taxon>Eukaryota</taxon>
        <taxon>Metazoa</taxon>
        <taxon>Ecdysozoa</taxon>
        <taxon>Nematoda</taxon>
        <taxon>Chromadorea</taxon>
        <taxon>Rhabditida</taxon>
        <taxon>Tylenchina</taxon>
        <taxon>Tylenchomorpha</taxon>
        <taxon>Tylenchoidea</taxon>
        <taxon>Meloidogynidae</taxon>
        <taxon>Meloidogyninae</taxon>
        <taxon>Meloidogyne</taxon>
        <taxon>Meloidogyne incognita group</taxon>
    </lineage>
</organism>
<evidence type="ECO:0000256" key="5">
    <source>
        <dbReference type="ARBA" id="ARBA00023242"/>
    </source>
</evidence>
<reference evidence="9" key="1">
    <citation type="submission" date="2022-11" db="UniProtKB">
        <authorList>
            <consortium name="WormBaseParasite"/>
        </authorList>
    </citation>
    <scope>IDENTIFICATION</scope>
</reference>
<feature type="domain" description="ARID" evidence="7">
    <location>
        <begin position="308"/>
        <end position="400"/>
    </location>
</feature>
<feature type="compositionally biased region" description="Low complexity" evidence="6">
    <location>
        <begin position="427"/>
        <end position="439"/>
    </location>
</feature>
<dbReference type="GO" id="GO:0003677">
    <property type="term" value="F:DNA binding"/>
    <property type="evidence" value="ECO:0007669"/>
    <property type="project" value="UniProtKB-KW"/>
</dbReference>
<evidence type="ECO:0000256" key="2">
    <source>
        <dbReference type="ARBA" id="ARBA00023015"/>
    </source>
</evidence>
<keyword evidence="2" id="KW-0805">Transcription regulation</keyword>
<comment type="subcellular location">
    <subcellularLocation>
        <location evidence="1">Nucleus</location>
    </subcellularLocation>
</comment>
<dbReference type="PROSITE" id="PS51011">
    <property type="entry name" value="ARID"/>
    <property type="match status" value="1"/>
</dbReference>
<evidence type="ECO:0000313" key="8">
    <source>
        <dbReference type="Proteomes" id="UP000887563"/>
    </source>
</evidence>
<dbReference type="PANTHER" id="PTHR15348:SF0">
    <property type="entry name" value="PROTEIN DEAD RINGER"/>
    <property type="match status" value="1"/>
</dbReference>
<dbReference type="SMART" id="SM00501">
    <property type="entry name" value="BRIGHT"/>
    <property type="match status" value="1"/>
</dbReference>
<dbReference type="Pfam" id="PF01388">
    <property type="entry name" value="ARID"/>
    <property type="match status" value="1"/>
</dbReference>
<name>A0A914LTK6_MELIC</name>
<accession>A0A914LTK6</accession>
<dbReference type="FunFam" id="1.10.150.60:FF:000007">
    <property type="entry name" value="AT-rich interactive domain-containing protein 3C"/>
    <property type="match status" value="1"/>
</dbReference>
<evidence type="ECO:0000256" key="4">
    <source>
        <dbReference type="ARBA" id="ARBA00023163"/>
    </source>
</evidence>
<dbReference type="GO" id="GO:0005634">
    <property type="term" value="C:nucleus"/>
    <property type="evidence" value="ECO:0007669"/>
    <property type="project" value="UniProtKB-SubCell"/>
</dbReference>
<dbReference type="SUPFAM" id="SSF46774">
    <property type="entry name" value="ARID-like"/>
    <property type="match status" value="1"/>
</dbReference>
<keyword evidence="8" id="KW-1185">Reference proteome</keyword>
<keyword evidence="3" id="KW-0238">DNA-binding</keyword>
<evidence type="ECO:0000256" key="3">
    <source>
        <dbReference type="ARBA" id="ARBA00023125"/>
    </source>
</evidence>
<evidence type="ECO:0000259" key="7">
    <source>
        <dbReference type="PROSITE" id="PS51011"/>
    </source>
</evidence>
<dbReference type="InterPro" id="IPR001606">
    <property type="entry name" value="ARID_dom"/>
</dbReference>
<protein>
    <submittedName>
        <fullName evidence="9">ARID domain-containing protein</fullName>
    </submittedName>
</protein>
<evidence type="ECO:0000256" key="6">
    <source>
        <dbReference type="SAM" id="MobiDB-lite"/>
    </source>
</evidence>
<feature type="region of interest" description="Disordered" evidence="6">
    <location>
        <begin position="416"/>
        <end position="444"/>
    </location>
</feature>
<evidence type="ECO:0000256" key="1">
    <source>
        <dbReference type="ARBA" id="ARBA00004123"/>
    </source>
</evidence>
<dbReference type="GO" id="GO:0006357">
    <property type="term" value="P:regulation of transcription by RNA polymerase II"/>
    <property type="evidence" value="ECO:0007669"/>
    <property type="project" value="InterPro"/>
</dbReference>
<dbReference type="Gene3D" id="1.10.150.60">
    <property type="entry name" value="ARID DNA-binding domain"/>
    <property type="match status" value="1"/>
</dbReference>
<dbReference type="WBParaSite" id="Minc3s00773g17155">
    <property type="protein sequence ID" value="Minc3s00773g17155"/>
    <property type="gene ID" value="Minc3s00773g17155"/>
</dbReference>
<dbReference type="PANTHER" id="PTHR15348">
    <property type="entry name" value="AT-RICH INTERACTIVE DOMAIN-CONTAINING PROTEIN ARID DOMAIN- CONTAINING PROTEIN DEAD RINGER PROTEIN B-CELL REGULATOR OF IGH TRANSCRIPTION BRIGHT"/>
    <property type="match status" value="1"/>
</dbReference>
<evidence type="ECO:0000313" key="9">
    <source>
        <dbReference type="WBParaSite" id="Minc3s00773g17155"/>
    </source>
</evidence>
<dbReference type="AlphaFoldDB" id="A0A914LTK6"/>
<sequence length="482" mass="55728">MISPMALESLLEGVQNQDLNITTKKEGQQQNQNNNFNEKIKENEQIINRKRKLSLNSSTNFDDFNENKNNLVSSPNISFQQTILDLAQSEALKNKNNEEKDFNGKLEIGEEDEEGNHGDNDNNSSNDFNKQRSQLLEFFEARKAFERMLSQFVGHQRMFSSSSSPSSLPFQQQLADQLSPFLLALNNTNQQQLETINNNNNNNIQSTSSTSTELLFSDSSFQNNPFFFPHWQQQKNFFQFSSEKLNKEEIINNSEIFTIDGPEDLTTTKDEESSTTTISELINNGQQQQQQNWSYEDQFKQLYDLSEDTSRKEWLNDWLQFMHKIGKPVTRIPIMAKQVLDLYELYRLVVQHGGLVEVINKKLWREITKGLNLPPSITSAAFTLRTQYSKYLFDYECHRHNFSNIADLQAAVDGNKREGRKNPLPGTSTTTNSSSTPPSIQKQEQNVEIVREGLHSNSCASYKNDRQSIWVWTRIYLKFTFI</sequence>